<dbReference type="SUPFAM" id="SSF57850">
    <property type="entry name" value="RING/U-box"/>
    <property type="match status" value="1"/>
</dbReference>
<dbReference type="GO" id="GO:0061630">
    <property type="term" value="F:ubiquitin protein ligase activity"/>
    <property type="evidence" value="ECO:0007669"/>
    <property type="project" value="UniProtKB-EC"/>
</dbReference>
<reference evidence="10 11" key="1">
    <citation type="journal article" date="2012" name="Genome Biol.">
        <title>The genome of the polar eukaryotic microalga coccomyxa subellipsoidea reveals traits of cold adaptation.</title>
        <authorList>
            <person name="Blanc G."/>
            <person name="Agarkova I."/>
            <person name="Grimwood J."/>
            <person name="Kuo A."/>
            <person name="Brueggeman A."/>
            <person name="Dunigan D."/>
            <person name="Gurnon J."/>
            <person name="Ladunga I."/>
            <person name="Lindquist E."/>
            <person name="Lucas S."/>
            <person name="Pangilinan J."/>
            <person name="Proschold T."/>
            <person name="Salamov A."/>
            <person name="Schmutz J."/>
            <person name="Weeks D."/>
            <person name="Yamada T."/>
            <person name="Claverie J.M."/>
            <person name="Grigoriev I."/>
            <person name="Van Etten J."/>
            <person name="Lomsadze A."/>
            <person name="Borodovsky M."/>
        </authorList>
    </citation>
    <scope>NUCLEOTIDE SEQUENCE [LARGE SCALE GENOMIC DNA]</scope>
    <source>
        <strain evidence="10 11">C-169</strain>
    </source>
</reference>
<dbReference type="InterPro" id="IPR001841">
    <property type="entry name" value="Znf_RING"/>
</dbReference>
<feature type="domain" description="RING-type" evidence="8">
    <location>
        <begin position="166"/>
        <end position="222"/>
    </location>
</feature>
<dbReference type="InterPro" id="IPR045072">
    <property type="entry name" value="MKRN-like"/>
</dbReference>
<dbReference type="Pfam" id="PF00642">
    <property type="entry name" value="zf-CCCH"/>
    <property type="match status" value="2"/>
</dbReference>
<dbReference type="CDD" id="cd16521">
    <property type="entry name" value="RING-HC_MKRN"/>
    <property type="match status" value="1"/>
</dbReference>
<dbReference type="Proteomes" id="UP000007264">
    <property type="component" value="Unassembled WGS sequence"/>
</dbReference>
<dbReference type="PANTHER" id="PTHR11224">
    <property type="entry name" value="MAKORIN-RELATED"/>
    <property type="match status" value="1"/>
</dbReference>
<evidence type="ECO:0000256" key="2">
    <source>
        <dbReference type="ARBA" id="ARBA00022723"/>
    </source>
</evidence>
<dbReference type="SMART" id="SM00356">
    <property type="entry name" value="ZnF_C3H1"/>
    <property type="match status" value="4"/>
</dbReference>
<dbReference type="OrthoDB" id="411372at2759"/>
<dbReference type="PROSITE" id="PS50103">
    <property type="entry name" value="ZF_C3H1"/>
    <property type="match status" value="4"/>
</dbReference>
<dbReference type="Gene3D" id="3.30.40.10">
    <property type="entry name" value="Zinc/RING finger domain, C3HC4 (zinc finger)"/>
    <property type="match status" value="1"/>
</dbReference>
<keyword evidence="4 6" id="KW-0863">Zinc-finger</keyword>
<keyword evidence="3" id="KW-0677">Repeat</keyword>
<dbReference type="InterPro" id="IPR036855">
    <property type="entry name" value="Znf_CCCH_sf"/>
</dbReference>
<evidence type="ECO:0000256" key="6">
    <source>
        <dbReference type="PROSITE-ProRule" id="PRU00723"/>
    </source>
</evidence>
<dbReference type="InterPro" id="IPR017907">
    <property type="entry name" value="Znf_RING_CS"/>
</dbReference>
<sequence length="332" mass="37086">RILCRFHTQGNCRYGSSCRYSHDLSSVPSQVCSYFLAGYCAYGRRCHFAHLQPDGTPLPGEHIEAPRTEEPASQASSVTQQLQAFGGCRQAHDICPEYSRSGFCSRGASCKWTHGVYCQASILCVQTCQKFALDPTDPEQRAEHGSGCLRRHQRIQALAMSQEVECNICMEVVMAKDRVSERKFGLLSCDHAFCLGCIRSWRNNVESGADVSTALRTCPVCRQTTHFVTPSMTWPTSREDKAAILDTYKCKLSQIDCRLFSFGEGSCPFGTSCMYRHAYKNGHLEVSMFKQKWLNAEGEVEGVRSSRLSDFVASSLQAQQALRRSLRPGVRA</sequence>
<dbReference type="EMBL" id="AGSI01000002">
    <property type="protein sequence ID" value="EIE26681.1"/>
    <property type="molecule type" value="Genomic_DNA"/>
</dbReference>
<comment type="caution">
    <text evidence="10">The sequence shown here is derived from an EMBL/GenBank/DDBJ whole genome shotgun (WGS) entry which is preliminary data.</text>
</comment>
<keyword evidence="11" id="KW-1185">Reference proteome</keyword>
<evidence type="ECO:0000313" key="10">
    <source>
        <dbReference type="EMBL" id="EIE26681.1"/>
    </source>
</evidence>
<evidence type="ECO:0000256" key="5">
    <source>
        <dbReference type="ARBA" id="ARBA00022833"/>
    </source>
</evidence>
<dbReference type="PROSITE" id="PS00518">
    <property type="entry name" value="ZF_RING_1"/>
    <property type="match status" value="1"/>
</dbReference>
<keyword evidence="5 6" id="KW-0862">Zinc</keyword>
<dbReference type="PROSITE" id="PS50089">
    <property type="entry name" value="ZF_RING_2"/>
    <property type="match status" value="1"/>
</dbReference>
<feature type="region of interest" description="Disordered" evidence="7">
    <location>
        <begin position="57"/>
        <end position="76"/>
    </location>
</feature>
<feature type="domain" description="C3H1-type" evidence="9">
    <location>
        <begin position="89"/>
        <end position="117"/>
    </location>
</feature>
<dbReference type="AlphaFoldDB" id="I0Z7R2"/>
<keyword evidence="2 6" id="KW-0479">Metal-binding</keyword>
<proteinExistence type="predicted"/>
<dbReference type="InterPro" id="IPR018957">
    <property type="entry name" value="Znf_C3HC4_RING-type"/>
</dbReference>
<keyword evidence="1" id="KW-0808">Transferase</keyword>
<dbReference type="STRING" id="574566.I0Z7R2"/>
<dbReference type="InterPro" id="IPR013083">
    <property type="entry name" value="Znf_RING/FYVE/PHD"/>
</dbReference>
<dbReference type="GO" id="GO:0008270">
    <property type="term" value="F:zinc ion binding"/>
    <property type="evidence" value="ECO:0007669"/>
    <property type="project" value="UniProtKB-KW"/>
</dbReference>
<feature type="non-terminal residue" evidence="10">
    <location>
        <position position="1"/>
    </location>
</feature>
<dbReference type="Pfam" id="PF18044">
    <property type="entry name" value="zf-CCCH_4"/>
    <property type="match status" value="1"/>
</dbReference>
<evidence type="ECO:0000256" key="7">
    <source>
        <dbReference type="SAM" id="MobiDB-lite"/>
    </source>
</evidence>
<evidence type="ECO:0000259" key="8">
    <source>
        <dbReference type="PROSITE" id="PS50089"/>
    </source>
</evidence>
<feature type="zinc finger region" description="C3H1-type" evidence="6">
    <location>
        <begin position="89"/>
        <end position="117"/>
    </location>
</feature>
<evidence type="ECO:0000256" key="4">
    <source>
        <dbReference type="ARBA" id="ARBA00022771"/>
    </source>
</evidence>
<dbReference type="PANTHER" id="PTHR11224:SF10">
    <property type="entry name" value="IP09428P-RELATED"/>
    <property type="match status" value="1"/>
</dbReference>
<dbReference type="Gene3D" id="4.10.1000.10">
    <property type="entry name" value="Zinc finger, CCCH-type"/>
    <property type="match status" value="1"/>
</dbReference>
<organism evidence="10 11">
    <name type="scientific">Coccomyxa subellipsoidea (strain C-169)</name>
    <name type="common">Green microalga</name>
    <dbReference type="NCBI Taxonomy" id="574566"/>
    <lineage>
        <taxon>Eukaryota</taxon>
        <taxon>Viridiplantae</taxon>
        <taxon>Chlorophyta</taxon>
        <taxon>core chlorophytes</taxon>
        <taxon>Trebouxiophyceae</taxon>
        <taxon>Trebouxiophyceae incertae sedis</taxon>
        <taxon>Coccomyxaceae</taxon>
        <taxon>Coccomyxa</taxon>
        <taxon>Coccomyxa subellipsoidea</taxon>
    </lineage>
</organism>
<feature type="zinc finger region" description="C3H1-type" evidence="6">
    <location>
        <begin position="1"/>
        <end position="25"/>
    </location>
</feature>
<feature type="compositionally biased region" description="Basic and acidic residues" evidence="7">
    <location>
        <begin position="61"/>
        <end position="70"/>
    </location>
</feature>
<dbReference type="Pfam" id="PF00097">
    <property type="entry name" value="zf-C3HC4"/>
    <property type="match status" value="1"/>
</dbReference>
<dbReference type="Pfam" id="PF14608">
    <property type="entry name" value="zf-CCCH_2"/>
    <property type="match status" value="1"/>
</dbReference>
<dbReference type="GO" id="GO:0000209">
    <property type="term" value="P:protein polyubiquitination"/>
    <property type="evidence" value="ECO:0007669"/>
    <property type="project" value="InterPro"/>
</dbReference>
<name>I0Z7R2_COCSC</name>
<feature type="zinc finger region" description="C3H1-type" evidence="6">
    <location>
        <begin position="26"/>
        <end position="53"/>
    </location>
</feature>
<dbReference type="Gene3D" id="1.20.120.1350">
    <property type="entry name" value="Pneumovirus matrix protein 2 (M2), zinc-binding domain"/>
    <property type="match status" value="1"/>
</dbReference>
<feature type="domain" description="C3H1-type" evidence="9">
    <location>
        <begin position="26"/>
        <end position="53"/>
    </location>
</feature>
<dbReference type="SMART" id="SM00184">
    <property type="entry name" value="RING"/>
    <property type="match status" value="1"/>
</dbReference>
<evidence type="ECO:0000313" key="11">
    <source>
        <dbReference type="Proteomes" id="UP000007264"/>
    </source>
</evidence>
<evidence type="ECO:0000256" key="1">
    <source>
        <dbReference type="ARBA" id="ARBA00022679"/>
    </source>
</evidence>
<dbReference type="eggNOG" id="KOG1039">
    <property type="taxonomic scope" value="Eukaryota"/>
</dbReference>
<feature type="domain" description="C3H1-type" evidence="9">
    <location>
        <begin position="251"/>
        <end position="280"/>
    </location>
</feature>
<dbReference type="GeneID" id="17044691"/>
<feature type="domain" description="C3H1-type" evidence="9">
    <location>
        <begin position="1"/>
        <end position="25"/>
    </location>
</feature>
<dbReference type="InterPro" id="IPR041367">
    <property type="entry name" value="Znf-CCCH_4"/>
</dbReference>
<dbReference type="KEGG" id="csl:COCSUDRAFT_12361"/>
<feature type="zinc finger region" description="C3H1-type" evidence="6">
    <location>
        <begin position="251"/>
        <end position="280"/>
    </location>
</feature>
<accession>I0Z7R2</accession>
<gene>
    <name evidence="10" type="ORF">COCSUDRAFT_12361</name>
</gene>
<evidence type="ECO:0000256" key="3">
    <source>
        <dbReference type="ARBA" id="ARBA00022737"/>
    </source>
</evidence>
<evidence type="ECO:0000259" key="9">
    <source>
        <dbReference type="PROSITE" id="PS50103"/>
    </source>
</evidence>
<protein>
    <submittedName>
        <fullName evidence="10">Uncharacterized protein</fullName>
    </submittedName>
</protein>
<dbReference type="InterPro" id="IPR000571">
    <property type="entry name" value="Znf_CCCH"/>
</dbReference>
<dbReference type="SUPFAM" id="SSF90229">
    <property type="entry name" value="CCCH zinc finger"/>
    <property type="match status" value="3"/>
</dbReference>
<dbReference type="RefSeq" id="XP_005651225.1">
    <property type="nucleotide sequence ID" value="XM_005651168.1"/>
</dbReference>